<evidence type="ECO:0000313" key="6">
    <source>
        <dbReference type="Proteomes" id="UP001230426"/>
    </source>
</evidence>
<dbReference type="InterPro" id="IPR003439">
    <property type="entry name" value="ABC_transporter-like_ATP-bd"/>
</dbReference>
<gene>
    <name evidence="5" type="ORF">J2S55_009323</name>
</gene>
<dbReference type="RefSeq" id="WP_306874775.1">
    <property type="nucleotide sequence ID" value="NZ_JAUSRB010000002.1"/>
</dbReference>
<feature type="compositionally biased region" description="Low complexity" evidence="3">
    <location>
        <begin position="265"/>
        <end position="280"/>
    </location>
</feature>
<dbReference type="InterPro" id="IPR017871">
    <property type="entry name" value="ABC_transporter-like_CS"/>
</dbReference>
<dbReference type="PANTHER" id="PTHR24220">
    <property type="entry name" value="IMPORT ATP-BINDING PROTEIN"/>
    <property type="match status" value="1"/>
</dbReference>
<evidence type="ECO:0000256" key="2">
    <source>
        <dbReference type="ARBA" id="ARBA00022840"/>
    </source>
</evidence>
<keyword evidence="6" id="KW-1185">Reference proteome</keyword>
<organism evidence="5 6">
    <name type="scientific">Streptosporangium brasiliense</name>
    <dbReference type="NCBI Taxonomy" id="47480"/>
    <lineage>
        <taxon>Bacteria</taxon>
        <taxon>Bacillati</taxon>
        <taxon>Actinomycetota</taxon>
        <taxon>Actinomycetes</taxon>
        <taxon>Streptosporangiales</taxon>
        <taxon>Streptosporangiaceae</taxon>
        <taxon>Streptosporangium</taxon>
    </lineage>
</organism>
<feature type="region of interest" description="Disordered" evidence="3">
    <location>
        <begin position="1"/>
        <end position="47"/>
    </location>
</feature>
<evidence type="ECO:0000259" key="4">
    <source>
        <dbReference type="PROSITE" id="PS50893"/>
    </source>
</evidence>
<dbReference type="InterPro" id="IPR003593">
    <property type="entry name" value="AAA+_ATPase"/>
</dbReference>
<dbReference type="InterPro" id="IPR027417">
    <property type="entry name" value="P-loop_NTPase"/>
</dbReference>
<dbReference type="GO" id="GO:0005524">
    <property type="term" value="F:ATP binding"/>
    <property type="evidence" value="ECO:0007669"/>
    <property type="project" value="UniProtKB-KW"/>
</dbReference>
<dbReference type="InterPro" id="IPR015854">
    <property type="entry name" value="ABC_transpr_LolD-like"/>
</dbReference>
<feature type="domain" description="ABC transporter" evidence="4">
    <location>
        <begin position="289"/>
        <end position="507"/>
    </location>
</feature>
<dbReference type="PROSITE" id="PS00211">
    <property type="entry name" value="ABC_TRANSPORTER_1"/>
    <property type="match status" value="2"/>
</dbReference>
<evidence type="ECO:0000313" key="5">
    <source>
        <dbReference type="EMBL" id="MDP9870057.1"/>
    </source>
</evidence>
<dbReference type="Proteomes" id="UP001230426">
    <property type="component" value="Unassembled WGS sequence"/>
</dbReference>
<protein>
    <submittedName>
        <fullName evidence="5">Peptide/nickel transport system ATP-binding protein</fullName>
    </submittedName>
</protein>
<comment type="caution">
    <text evidence="5">The sequence shown here is derived from an EMBL/GenBank/DDBJ whole genome shotgun (WGS) entry which is preliminary data.</text>
</comment>
<proteinExistence type="predicted"/>
<dbReference type="SMART" id="SM00382">
    <property type="entry name" value="AAA"/>
    <property type="match status" value="2"/>
</dbReference>
<keyword evidence="2 5" id="KW-0067">ATP-binding</keyword>
<dbReference type="Pfam" id="PF00005">
    <property type="entry name" value="ABC_tran"/>
    <property type="match status" value="2"/>
</dbReference>
<evidence type="ECO:0000256" key="1">
    <source>
        <dbReference type="ARBA" id="ARBA00022741"/>
    </source>
</evidence>
<name>A0ABT9RL86_9ACTN</name>
<feature type="region of interest" description="Disordered" evidence="3">
    <location>
        <begin position="262"/>
        <end position="287"/>
    </location>
</feature>
<accession>A0ABT9RL86</accession>
<dbReference type="EMBL" id="JAUSRB010000002">
    <property type="protein sequence ID" value="MDP9870057.1"/>
    <property type="molecule type" value="Genomic_DNA"/>
</dbReference>
<keyword evidence="1" id="KW-0547">Nucleotide-binding</keyword>
<sequence length="508" mass="53234">MSIPDPGAPATKVVEPGGPLPDPPGPAGAVPGVPGSRGPASPDGRAGATVAELDALVLADHEGTAVVTGPAVTAVRGRVVALVGPSGAGKSTLLRAFLGALPGGLVLRSGRARVLGHDMFGLDPVRLRAVRRDHVGYVDQDPAARLNPRMRVRRLLGELSPARPSPDALRRLLTEVRLPGTGEMLTRRPHQLSGGQQRRLAIARALSRRPDLLLLDEPTAGLDAALCAEVGELIRELADRRGMAVVLASHDPDLVARIADEVVESGTPRRPRATPSPRRGTSPERPPLLTVRGLSAWAGSRTILSGVDLDLRPGAALAVSGISGSGKTTLARVLSGLHSQAEGAVELDGRPLPLRAARRDREQCRRIQLVPQDPLGTLNPVRTVGEAIARPLRLHRRPESGAARVGRLLEDVGLPAETARRLPHELSGGQRQRVAVARALAADPDVLICDEVTSALDPATAESIMELLSGLRRGRGLALVVISHDVALAARHCELSCVVAGGRVSRPC</sequence>
<evidence type="ECO:0000256" key="3">
    <source>
        <dbReference type="SAM" id="MobiDB-lite"/>
    </source>
</evidence>
<dbReference type="PANTHER" id="PTHR24220:SF685">
    <property type="entry name" value="ABC TRANSPORTER RELATED"/>
    <property type="match status" value="1"/>
</dbReference>
<feature type="domain" description="ABC transporter" evidence="4">
    <location>
        <begin position="51"/>
        <end position="292"/>
    </location>
</feature>
<feature type="compositionally biased region" description="Low complexity" evidence="3">
    <location>
        <begin position="27"/>
        <end position="42"/>
    </location>
</feature>
<dbReference type="CDD" id="cd03257">
    <property type="entry name" value="ABC_NikE_OppD_transporters"/>
    <property type="match status" value="1"/>
</dbReference>
<dbReference type="Gene3D" id="3.40.50.300">
    <property type="entry name" value="P-loop containing nucleotide triphosphate hydrolases"/>
    <property type="match status" value="2"/>
</dbReference>
<dbReference type="PROSITE" id="PS50893">
    <property type="entry name" value="ABC_TRANSPORTER_2"/>
    <property type="match status" value="2"/>
</dbReference>
<dbReference type="SUPFAM" id="SSF52540">
    <property type="entry name" value="P-loop containing nucleoside triphosphate hydrolases"/>
    <property type="match status" value="2"/>
</dbReference>
<reference evidence="5 6" key="1">
    <citation type="submission" date="2023-07" db="EMBL/GenBank/DDBJ databases">
        <title>Sequencing the genomes of 1000 actinobacteria strains.</title>
        <authorList>
            <person name="Klenk H.-P."/>
        </authorList>
    </citation>
    <scope>NUCLEOTIDE SEQUENCE [LARGE SCALE GENOMIC DNA]</scope>
    <source>
        <strain evidence="5 6">DSM 44109</strain>
    </source>
</reference>